<dbReference type="PROSITE" id="PS51294">
    <property type="entry name" value="HTH_MYB"/>
    <property type="match status" value="1"/>
</dbReference>
<dbReference type="InterPro" id="IPR017930">
    <property type="entry name" value="Myb_dom"/>
</dbReference>
<accession>A0ABR2Q680</accession>
<dbReference type="InterPro" id="IPR009057">
    <property type="entry name" value="Homeodomain-like_sf"/>
</dbReference>
<evidence type="ECO:0000256" key="2">
    <source>
        <dbReference type="ARBA" id="ARBA00023015"/>
    </source>
</evidence>
<evidence type="ECO:0000313" key="6">
    <source>
        <dbReference type="EMBL" id="KAK8995986.1"/>
    </source>
</evidence>
<dbReference type="EMBL" id="JBBPBN010000045">
    <property type="protein sequence ID" value="KAK8995986.1"/>
    <property type="molecule type" value="Genomic_DNA"/>
</dbReference>
<keyword evidence="3" id="KW-0804">Transcription</keyword>
<dbReference type="InterPro" id="IPR006447">
    <property type="entry name" value="Myb_dom_plants"/>
</dbReference>
<keyword evidence="2" id="KW-0805">Transcription regulation</keyword>
<keyword evidence="4" id="KW-0539">Nucleus</keyword>
<sequence>MTGKAGAGARQYNKSEVPRLRWTPELHHHFVQAVDHLGGKYRATPKRILHRMSCVKGLSISHIKSHLQHTSIDERKWFCRVQGSGHKDWTSKHSHLQMEEAAANLFEHQEDTYACSVGKQLKDEDDGEVCELSLCTATTHSSGDDENGCFLRRPTFIRTSIFSNNYINLDLTISTTFPN</sequence>
<dbReference type="Proteomes" id="UP001396334">
    <property type="component" value="Unassembled WGS sequence"/>
</dbReference>
<comment type="subcellular location">
    <subcellularLocation>
        <location evidence="1">Nucleus</location>
    </subcellularLocation>
</comment>
<gene>
    <name evidence="6" type="ORF">V6N11_076237</name>
</gene>
<comment type="caution">
    <text evidence="6">The sequence shown here is derived from an EMBL/GenBank/DDBJ whole genome shotgun (WGS) entry which is preliminary data.</text>
</comment>
<dbReference type="NCBIfam" id="TIGR01557">
    <property type="entry name" value="myb_SHAQKYF"/>
    <property type="match status" value="1"/>
</dbReference>
<dbReference type="Gene3D" id="1.10.10.60">
    <property type="entry name" value="Homeodomain-like"/>
    <property type="match status" value="1"/>
</dbReference>
<evidence type="ECO:0000256" key="3">
    <source>
        <dbReference type="ARBA" id="ARBA00023163"/>
    </source>
</evidence>
<evidence type="ECO:0000259" key="5">
    <source>
        <dbReference type="PROSITE" id="PS51294"/>
    </source>
</evidence>
<proteinExistence type="predicted"/>
<evidence type="ECO:0000313" key="7">
    <source>
        <dbReference type="Proteomes" id="UP001396334"/>
    </source>
</evidence>
<dbReference type="InterPro" id="IPR046955">
    <property type="entry name" value="PHR1-like"/>
</dbReference>
<evidence type="ECO:0000256" key="1">
    <source>
        <dbReference type="ARBA" id="ARBA00004123"/>
    </source>
</evidence>
<dbReference type="PANTHER" id="PTHR31314">
    <property type="entry name" value="MYB FAMILY TRANSCRIPTION FACTOR PHL7-LIKE"/>
    <property type="match status" value="1"/>
</dbReference>
<dbReference type="SUPFAM" id="SSF46689">
    <property type="entry name" value="Homeodomain-like"/>
    <property type="match status" value="1"/>
</dbReference>
<dbReference type="InterPro" id="IPR001005">
    <property type="entry name" value="SANT/Myb"/>
</dbReference>
<protein>
    <recommendedName>
        <fullName evidence="5">HTH myb-type domain-containing protein</fullName>
    </recommendedName>
</protein>
<organism evidence="6 7">
    <name type="scientific">Hibiscus sabdariffa</name>
    <name type="common">roselle</name>
    <dbReference type="NCBI Taxonomy" id="183260"/>
    <lineage>
        <taxon>Eukaryota</taxon>
        <taxon>Viridiplantae</taxon>
        <taxon>Streptophyta</taxon>
        <taxon>Embryophyta</taxon>
        <taxon>Tracheophyta</taxon>
        <taxon>Spermatophyta</taxon>
        <taxon>Magnoliopsida</taxon>
        <taxon>eudicotyledons</taxon>
        <taxon>Gunneridae</taxon>
        <taxon>Pentapetalae</taxon>
        <taxon>rosids</taxon>
        <taxon>malvids</taxon>
        <taxon>Malvales</taxon>
        <taxon>Malvaceae</taxon>
        <taxon>Malvoideae</taxon>
        <taxon>Hibiscus</taxon>
    </lineage>
</organism>
<reference evidence="6 7" key="1">
    <citation type="journal article" date="2024" name="G3 (Bethesda)">
        <title>Genome assembly of Hibiscus sabdariffa L. provides insights into metabolisms of medicinal natural products.</title>
        <authorList>
            <person name="Kim T."/>
        </authorList>
    </citation>
    <scope>NUCLEOTIDE SEQUENCE [LARGE SCALE GENOMIC DNA]</scope>
    <source>
        <strain evidence="6">TK-2024</strain>
        <tissue evidence="6">Old leaves</tissue>
    </source>
</reference>
<keyword evidence="7" id="KW-1185">Reference proteome</keyword>
<feature type="domain" description="HTH myb-type" evidence="5">
    <location>
        <begin position="14"/>
        <end position="75"/>
    </location>
</feature>
<dbReference type="PANTHER" id="PTHR31314:SF113">
    <property type="entry name" value="MYB FAMILY TRANSCRIPTION FACTOR MPH1"/>
    <property type="match status" value="1"/>
</dbReference>
<evidence type="ECO:0000256" key="4">
    <source>
        <dbReference type="ARBA" id="ARBA00023242"/>
    </source>
</evidence>
<name>A0ABR2Q680_9ROSI</name>
<dbReference type="Pfam" id="PF00249">
    <property type="entry name" value="Myb_DNA-binding"/>
    <property type="match status" value="1"/>
</dbReference>